<sequence length="912" mass="105056">MAKNKKLNIKKIEDGIKKIITTLKEESFIEEFLSLYEIPKASITRAKTKVREGNDFTIKNKIFYRAVEGDVVLAIDNIEQEIINHNSKPRYIITTDFSSMAAIDTKTRETLNIALAELPANADFFLAWNGIEKADDQVENPADRKAAERFARLYDVIAKDNPNADEHAFNMFLIRTLFLLFSEDTGIIPKASFTNVLKTRTSENANNMNDVISELFEILDTPQSNRKGKANWLLEFPYVNGKLFGEKHIPLTFSKESRRLLIEAGELLNWQDINPDILGAMIQSVASAEDRHVSGMHYTSVPNIMKVISPLFLDNLTEEYDKLVERYEAIDQSNITRTTPTKKEQGIISDIEALLERMSKIKFLDPASGSGNFLIIAYKEMRRLEIELLLLKQKAVLRDFLPISQISLNQFSGIELDDFAHEVARLSLWIAEHQMNEEMVAKIPSANPALLPLKDAGNIVQGNALRLDWNTVVPHEKDDEVYVMGNPPYIGSDKLKDDQKKDLDIVFNDLKRPKMDYISGWFYLGAKLIHNKERSKIAFVSTNSINQGSQVYKVWTKIFKFDLEIFFAYPSFKWNNSAKNNAKVIVSIIGLAPIGSKSEKYLYTNGNVKLVDNINAYLTDGSNVIVKNSRTSLSDFPNLVVGSRPNDNQCLIIENDVYLEEVQRDSRLIECTRKYVGGKQFTNDTFRYCIWLPTHSDYDKYRNIPFVEERVSKLKNLRLQKMDETSDEKKKLKYRELANNSYKFQNIRDEESIGWFIPQATSGTREYIPMGFIDEKSVIADPNFIIYNPTNWLPALLMSRMHMVWLNAVSGKLKDDYRYSVELVYNTFPIKNLSTQRKNEMSRVMLEILDLREYEGGTLAELYNKETMPESLRKKHEELDGIVDRAYRQKPFESDEERLSVLLKLYQEMTNE</sequence>
<feature type="domain" description="MmeI-like N-terminal" evidence="5">
    <location>
        <begin position="24"/>
        <end position="159"/>
    </location>
</feature>
<dbReference type="InterPro" id="IPR046818">
    <property type="entry name" value="MmeI_C"/>
</dbReference>
<dbReference type="Proteomes" id="UP000078516">
    <property type="component" value="Unassembled WGS sequence"/>
</dbReference>
<evidence type="ECO:0000256" key="4">
    <source>
        <dbReference type="ARBA" id="ARBA00047942"/>
    </source>
</evidence>
<dbReference type="Pfam" id="PF20467">
    <property type="entry name" value="MmeI_C"/>
    <property type="match status" value="1"/>
</dbReference>
<protein>
    <recommendedName>
        <fullName evidence="1">site-specific DNA-methyltransferase (adenine-specific)</fullName>
        <ecNumber evidence="1">2.1.1.72</ecNumber>
    </recommendedName>
</protein>
<dbReference type="Pfam" id="PF20464">
    <property type="entry name" value="MmeI_N"/>
    <property type="match status" value="1"/>
</dbReference>
<reference evidence="10 11" key="1">
    <citation type="submission" date="2016-04" db="EMBL/GenBank/DDBJ databases">
        <title>Draft genome of an Enterococcus thailandicus strain isolated from bovine feces.</title>
        <authorList>
            <person name="Beukers A.G."/>
            <person name="Zaheer R."/>
            <person name="Goji N."/>
            <person name="Cook S.R."/>
            <person name="Amoako K."/>
            <person name="Chaves A.V."/>
            <person name="Ward M.P."/>
            <person name="Mcallister T.A."/>
        </authorList>
    </citation>
    <scope>NUCLEOTIDE SEQUENCE [LARGE SCALE GENOMIC DNA]</scope>
    <source>
        <strain evidence="10 11">F0711D 46</strain>
    </source>
</reference>
<evidence type="ECO:0000259" key="7">
    <source>
        <dbReference type="Pfam" id="PF20466"/>
    </source>
</evidence>
<evidence type="ECO:0000259" key="8">
    <source>
        <dbReference type="Pfam" id="PF20467"/>
    </source>
</evidence>
<keyword evidence="11" id="KW-1185">Reference proteome</keyword>
<dbReference type="AlphaFoldDB" id="A0A179ES00"/>
<keyword evidence="3 10" id="KW-0808">Transferase</keyword>
<name>A0A179ES00_ENTTH</name>
<proteinExistence type="predicted"/>
<dbReference type="PANTHER" id="PTHR33841:SF1">
    <property type="entry name" value="DNA METHYLTRANSFERASE A"/>
    <property type="match status" value="1"/>
</dbReference>
<evidence type="ECO:0000259" key="6">
    <source>
        <dbReference type="Pfam" id="PF20465"/>
    </source>
</evidence>
<feature type="domain" description="MmeI-like helicase spacer" evidence="6">
    <location>
        <begin position="167"/>
        <end position="244"/>
    </location>
</feature>
<accession>A0A179ES00</accession>
<dbReference type="Gene3D" id="3.40.50.150">
    <property type="entry name" value="Vaccinia Virus protein VP39"/>
    <property type="match status" value="1"/>
</dbReference>
<evidence type="ECO:0000256" key="2">
    <source>
        <dbReference type="ARBA" id="ARBA00022603"/>
    </source>
</evidence>
<evidence type="ECO:0000256" key="3">
    <source>
        <dbReference type="ARBA" id="ARBA00022679"/>
    </source>
</evidence>
<feature type="domain" description="MmeI-like DNA-methyltransferase" evidence="9">
    <location>
        <begin position="348"/>
        <end position="603"/>
    </location>
</feature>
<dbReference type="SUPFAM" id="SSF53335">
    <property type="entry name" value="S-adenosyl-L-methionine-dependent methyltransferases"/>
    <property type="match status" value="1"/>
</dbReference>
<feature type="domain" description="MmeI-like C-terminal" evidence="8">
    <location>
        <begin position="837"/>
        <end position="911"/>
    </location>
</feature>
<dbReference type="InterPro" id="IPR050953">
    <property type="entry name" value="N4_N6_ade-DNA_methylase"/>
</dbReference>
<dbReference type="InterPro" id="IPR046820">
    <property type="entry name" value="MmeI_TRD"/>
</dbReference>
<dbReference type="InterPro" id="IPR029063">
    <property type="entry name" value="SAM-dependent_MTases_sf"/>
</dbReference>
<dbReference type="GO" id="GO:0009007">
    <property type="term" value="F:site-specific DNA-methyltransferase (adenine-specific) activity"/>
    <property type="evidence" value="ECO:0007669"/>
    <property type="project" value="UniProtKB-EC"/>
</dbReference>
<evidence type="ECO:0000259" key="9">
    <source>
        <dbReference type="Pfam" id="PF20473"/>
    </source>
</evidence>
<dbReference type="Pfam" id="PF20466">
    <property type="entry name" value="MmeI_TRD"/>
    <property type="match status" value="1"/>
</dbReference>
<gene>
    <name evidence="10" type="ORF">A6E74_07140</name>
</gene>
<organism evidence="10 11">
    <name type="scientific">Enterococcus thailandicus</name>
    <dbReference type="NCBI Taxonomy" id="417368"/>
    <lineage>
        <taxon>Bacteria</taxon>
        <taxon>Bacillati</taxon>
        <taxon>Bacillota</taxon>
        <taxon>Bacilli</taxon>
        <taxon>Lactobacillales</taxon>
        <taxon>Enterococcaceae</taxon>
        <taxon>Enterococcus</taxon>
    </lineage>
</organism>
<dbReference type="Pfam" id="PF20473">
    <property type="entry name" value="MmeI_Mtase"/>
    <property type="match status" value="1"/>
</dbReference>
<dbReference type="REBASE" id="159245">
    <property type="entry name" value="Eth46ORF7140P"/>
</dbReference>
<feature type="domain" description="MmeI-like target recognition" evidence="7">
    <location>
        <begin position="620"/>
        <end position="832"/>
    </location>
</feature>
<dbReference type="GO" id="GO:0032259">
    <property type="term" value="P:methylation"/>
    <property type="evidence" value="ECO:0007669"/>
    <property type="project" value="UniProtKB-KW"/>
</dbReference>
<dbReference type="InterPro" id="IPR046819">
    <property type="entry name" value="MmeI_hel"/>
</dbReference>
<dbReference type="RefSeq" id="WP_067483591.1">
    <property type="nucleotide sequence ID" value="NZ_LWMN01000012.1"/>
</dbReference>
<dbReference type="InterPro" id="IPR046816">
    <property type="entry name" value="MmeI_Mtase"/>
</dbReference>
<dbReference type="Pfam" id="PF20465">
    <property type="entry name" value="MmeI_hel"/>
    <property type="match status" value="1"/>
</dbReference>
<evidence type="ECO:0000256" key="1">
    <source>
        <dbReference type="ARBA" id="ARBA00011900"/>
    </source>
</evidence>
<dbReference type="InterPro" id="IPR046817">
    <property type="entry name" value="MmeI_N"/>
</dbReference>
<comment type="catalytic activity">
    <reaction evidence="4">
        <text>a 2'-deoxyadenosine in DNA + S-adenosyl-L-methionine = an N(6)-methyl-2'-deoxyadenosine in DNA + S-adenosyl-L-homocysteine + H(+)</text>
        <dbReference type="Rhea" id="RHEA:15197"/>
        <dbReference type="Rhea" id="RHEA-COMP:12418"/>
        <dbReference type="Rhea" id="RHEA-COMP:12419"/>
        <dbReference type="ChEBI" id="CHEBI:15378"/>
        <dbReference type="ChEBI" id="CHEBI:57856"/>
        <dbReference type="ChEBI" id="CHEBI:59789"/>
        <dbReference type="ChEBI" id="CHEBI:90615"/>
        <dbReference type="ChEBI" id="CHEBI:90616"/>
        <dbReference type="EC" id="2.1.1.72"/>
    </reaction>
</comment>
<evidence type="ECO:0000259" key="5">
    <source>
        <dbReference type="Pfam" id="PF20464"/>
    </source>
</evidence>
<evidence type="ECO:0000313" key="11">
    <source>
        <dbReference type="Proteomes" id="UP000078516"/>
    </source>
</evidence>
<dbReference type="EMBL" id="LWMN01000012">
    <property type="protein sequence ID" value="OAQ55832.1"/>
    <property type="molecule type" value="Genomic_DNA"/>
</dbReference>
<dbReference type="EC" id="2.1.1.72" evidence="1"/>
<keyword evidence="2 10" id="KW-0489">Methyltransferase</keyword>
<comment type="caution">
    <text evidence="10">The sequence shown here is derived from an EMBL/GenBank/DDBJ whole genome shotgun (WGS) entry which is preliminary data.</text>
</comment>
<evidence type="ECO:0000313" key="10">
    <source>
        <dbReference type="EMBL" id="OAQ55832.1"/>
    </source>
</evidence>
<dbReference type="PANTHER" id="PTHR33841">
    <property type="entry name" value="DNA METHYLTRANSFERASE YEEA-RELATED"/>
    <property type="match status" value="1"/>
</dbReference>